<dbReference type="Proteomes" id="UP001163823">
    <property type="component" value="Chromosome 7"/>
</dbReference>
<dbReference type="Pfam" id="PF01535">
    <property type="entry name" value="PPR"/>
    <property type="match status" value="6"/>
</dbReference>
<gene>
    <name evidence="3" type="ORF">O6P43_017195</name>
</gene>
<dbReference type="Gene3D" id="1.25.40.10">
    <property type="entry name" value="Tetratricopeptide repeat domain"/>
    <property type="match status" value="4"/>
</dbReference>
<dbReference type="EMBL" id="JARAOO010000007">
    <property type="protein sequence ID" value="KAJ7961899.1"/>
    <property type="molecule type" value="Genomic_DNA"/>
</dbReference>
<feature type="repeat" description="PPR" evidence="2">
    <location>
        <begin position="159"/>
        <end position="193"/>
    </location>
</feature>
<dbReference type="Pfam" id="PF13041">
    <property type="entry name" value="PPR_2"/>
    <property type="match status" value="2"/>
</dbReference>
<feature type="repeat" description="PPR" evidence="2">
    <location>
        <begin position="385"/>
        <end position="419"/>
    </location>
</feature>
<keyword evidence="1" id="KW-0677">Repeat</keyword>
<feature type="repeat" description="PPR" evidence="2">
    <location>
        <begin position="221"/>
        <end position="251"/>
    </location>
</feature>
<feature type="repeat" description="PPR" evidence="2">
    <location>
        <begin position="252"/>
        <end position="286"/>
    </location>
</feature>
<reference evidence="3" key="1">
    <citation type="journal article" date="2023" name="Science">
        <title>Elucidation of the pathway for biosynthesis of saponin adjuvants from the soapbark tree.</title>
        <authorList>
            <person name="Reed J."/>
            <person name="Orme A."/>
            <person name="El-Demerdash A."/>
            <person name="Owen C."/>
            <person name="Martin L.B.B."/>
            <person name="Misra R.C."/>
            <person name="Kikuchi S."/>
            <person name="Rejzek M."/>
            <person name="Martin A.C."/>
            <person name="Harkess A."/>
            <person name="Leebens-Mack J."/>
            <person name="Louveau T."/>
            <person name="Stephenson M.J."/>
            <person name="Osbourn A."/>
        </authorList>
    </citation>
    <scope>NUCLEOTIDE SEQUENCE</scope>
    <source>
        <strain evidence="3">S10</strain>
    </source>
</reference>
<dbReference type="GO" id="GO:0009451">
    <property type="term" value="P:RNA modification"/>
    <property type="evidence" value="ECO:0007669"/>
    <property type="project" value="InterPro"/>
</dbReference>
<evidence type="ECO:0000256" key="1">
    <source>
        <dbReference type="ARBA" id="ARBA00022737"/>
    </source>
</evidence>
<dbReference type="Pfam" id="PF20431">
    <property type="entry name" value="E_motif"/>
    <property type="match status" value="1"/>
</dbReference>
<protein>
    <submittedName>
        <fullName evidence="3">Pentatricopeptide repeat-containing protein</fullName>
    </submittedName>
</protein>
<dbReference type="NCBIfam" id="TIGR00756">
    <property type="entry name" value="PPR"/>
    <property type="match status" value="4"/>
</dbReference>
<dbReference type="GO" id="GO:0003723">
    <property type="term" value="F:RNA binding"/>
    <property type="evidence" value="ECO:0007669"/>
    <property type="project" value="InterPro"/>
</dbReference>
<proteinExistence type="predicted"/>
<dbReference type="KEGG" id="qsa:O6P43_017195"/>
<dbReference type="PANTHER" id="PTHR47926">
    <property type="entry name" value="PENTATRICOPEPTIDE REPEAT-CONTAINING PROTEIN"/>
    <property type="match status" value="1"/>
</dbReference>
<dbReference type="InterPro" id="IPR011990">
    <property type="entry name" value="TPR-like_helical_dom_sf"/>
</dbReference>
<dbReference type="InterPro" id="IPR046848">
    <property type="entry name" value="E_motif"/>
</dbReference>
<sequence>MAWQQQQRPLWSSVERKCLNLLQQSNTEHSLLQIHAFMLRNALETNVNLLTKFITTCASLALSDSMPYPLSIFHHGRRVFDHRLLRDDAFLCNSMIKAHVGMRQFTQSFTLYRDLRRETGFLPDEYTFTTLAKCCSLDVSVWQGEEIHTHAAKTGSCSNLYVSTALVDMYAKFGNMGSARKLFDEMTERSQVSWTALFVGYTRTGDMVNARKLFDQVPDKDSAAFNAMIDGYIKLGDMGSAHNLFYQMPEKNVISWTSMIYGYCYIGDIESARSVFSDMPEKSLSSWNAMIGGYCQNKQPQGALNLFRKMQSTTSLEPDKVTILSILPAIADLGALDLGGRIHKFVQRKNLDKVASISTALVDMYAKCGEIIKAKKLFDEMPQKETATWNALINGFAVNGCAKEALEIFSLMLRERLKPDEVTMMGVLSSCNHCGLVDEGRSWFKAMEEFGLTQQIEHYGCMVDLMGRAGRLEEAEKLITSMPYDANEIILSSFLFACGNFKDVKRAERVLKEAGKREQWNDGNYVMLRNLYATEQRWSDVEKVKGLMRNRGANKEVGCSVIEVDGIFKEFVAGDKLHLHVESIQLTLGQLWKHMNL</sequence>
<evidence type="ECO:0000256" key="2">
    <source>
        <dbReference type="PROSITE-ProRule" id="PRU00708"/>
    </source>
</evidence>
<keyword evidence="4" id="KW-1185">Reference proteome</keyword>
<accession>A0AAD7LPE5</accession>
<dbReference type="InterPro" id="IPR046960">
    <property type="entry name" value="PPR_At4g14850-like_plant"/>
</dbReference>
<dbReference type="PANTHER" id="PTHR47926:SF437">
    <property type="entry name" value="PENTACOTRIPEPTIDE-REPEAT REGION OF PRORP DOMAIN-CONTAINING PROTEIN"/>
    <property type="match status" value="1"/>
</dbReference>
<dbReference type="FunFam" id="1.25.40.10:FF:000184">
    <property type="entry name" value="Pentatricopeptide repeat-containing protein, chloroplastic"/>
    <property type="match status" value="1"/>
</dbReference>
<dbReference type="InterPro" id="IPR002885">
    <property type="entry name" value="PPR_rpt"/>
</dbReference>
<dbReference type="PROSITE" id="PS51375">
    <property type="entry name" value="PPR"/>
    <property type="match status" value="4"/>
</dbReference>
<name>A0AAD7LPE5_QUISA</name>
<evidence type="ECO:0000313" key="4">
    <source>
        <dbReference type="Proteomes" id="UP001163823"/>
    </source>
</evidence>
<organism evidence="3 4">
    <name type="scientific">Quillaja saponaria</name>
    <name type="common">Soap bark tree</name>
    <dbReference type="NCBI Taxonomy" id="32244"/>
    <lineage>
        <taxon>Eukaryota</taxon>
        <taxon>Viridiplantae</taxon>
        <taxon>Streptophyta</taxon>
        <taxon>Embryophyta</taxon>
        <taxon>Tracheophyta</taxon>
        <taxon>Spermatophyta</taxon>
        <taxon>Magnoliopsida</taxon>
        <taxon>eudicotyledons</taxon>
        <taxon>Gunneridae</taxon>
        <taxon>Pentapetalae</taxon>
        <taxon>rosids</taxon>
        <taxon>fabids</taxon>
        <taxon>Fabales</taxon>
        <taxon>Quillajaceae</taxon>
        <taxon>Quillaja</taxon>
    </lineage>
</organism>
<dbReference type="AlphaFoldDB" id="A0AAD7LPE5"/>
<evidence type="ECO:0000313" key="3">
    <source>
        <dbReference type="EMBL" id="KAJ7961899.1"/>
    </source>
</evidence>
<comment type="caution">
    <text evidence="3">The sequence shown here is derived from an EMBL/GenBank/DDBJ whole genome shotgun (WGS) entry which is preliminary data.</text>
</comment>